<evidence type="ECO:0000313" key="1">
    <source>
        <dbReference type="EMBL" id="USY19238.1"/>
    </source>
</evidence>
<dbReference type="Pfam" id="PF02566">
    <property type="entry name" value="OsmC"/>
    <property type="match status" value="1"/>
</dbReference>
<evidence type="ECO:0000313" key="2">
    <source>
        <dbReference type="Proteomes" id="UP001055940"/>
    </source>
</evidence>
<keyword evidence="2" id="KW-1185">Reference proteome</keyword>
<dbReference type="EMBL" id="CP099837">
    <property type="protein sequence ID" value="USY19238.1"/>
    <property type="molecule type" value="Genomic_DNA"/>
</dbReference>
<dbReference type="PANTHER" id="PTHR42830:SF1">
    <property type="entry name" value="OSMOTICALLY INDUCIBLE FAMILY PROTEIN"/>
    <property type="match status" value="1"/>
</dbReference>
<organism evidence="1 2">
    <name type="scientific">Nocardiopsis exhalans</name>
    <dbReference type="NCBI Taxonomy" id="163604"/>
    <lineage>
        <taxon>Bacteria</taxon>
        <taxon>Bacillati</taxon>
        <taxon>Actinomycetota</taxon>
        <taxon>Actinomycetes</taxon>
        <taxon>Streptosporangiales</taxon>
        <taxon>Nocardiopsidaceae</taxon>
        <taxon>Nocardiopsis</taxon>
    </lineage>
</organism>
<dbReference type="Proteomes" id="UP001055940">
    <property type="component" value="Chromosome"/>
</dbReference>
<dbReference type="PANTHER" id="PTHR42830">
    <property type="entry name" value="OSMOTICALLY INDUCIBLE FAMILY PROTEIN"/>
    <property type="match status" value="1"/>
</dbReference>
<dbReference type="SUPFAM" id="SSF82784">
    <property type="entry name" value="OsmC-like"/>
    <property type="match status" value="1"/>
</dbReference>
<gene>
    <name evidence="1" type="ORF">NE857_28920</name>
</gene>
<dbReference type="InterPro" id="IPR003718">
    <property type="entry name" value="OsmC/Ohr_fam"/>
</dbReference>
<dbReference type="NCBIfam" id="TIGR03562">
    <property type="entry name" value="osmo_induc_OsmC"/>
    <property type="match status" value="1"/>
</dbReference>
<dbReference type="InterPro" id="IPR052707">
    <property type="entry name" value="OsmC_Ohr_Peroxiredoxin"/>
</dbReference>
<dbReference type="Gene3D" id="3.30.300.20">
    <property type="match status" value="1"/>
</dbReference>
<dbReference type="InterPro" id="IPR019904">
    <property type="entry name" value="Peroxiredoxin_OsmC"/>
</dbReference>
<proteinExistence type="predicted"/>
<dbReference type="InterPro" id="IPR015946">
    <property type="entry name" value="KH_dom-like_a/b"/>
</dbReference>
<protein>
    <submittedName>
        <fullName evidence="1">OsmC family protein</fullName>
    </submittedName>
</protein>
<dbReference type="RefSeq" id="WP_254418488.1">
    <property type="nucleotide sequence ID" value="NZ_BAAAJB010000013.1"/>
</dbReference>
<dbReference type="InterPro" id="IPR036102">
    <property type="entry name" value="OsmC/Ohrsf"/>
</dbReference>
<sequence length="141" mass="14713">MATTRISTAHWEGALLDGAGQVSLNSSGLGTFDVTWASRANDPEGRTSPEELIGAAHASCYSMAFSNALAQADTPPRSVDTTASVTFQPGEGITGIHLDVVADIPGISEEDFQRIAEDAKTNCPVSQALKATNITLKATLH</sequence>
<name>A0ABY5D7M7_9ACTN</name>
<reference evidence="1" key="1">
    <citation type="submission" date="2022-06" db="EMBL/GenBank/DDBJ databases">
        <authorList>
            <person name="Ping M."/>
        </authorList>
    </citation>
    <scope>NUCLEOTIDE SEQUENCE</scope>
    <source>
        <strain evidence="1">JCM11759T</strain>
    </source>
</reference>
<accession>A0ABY5D7M7</accession>